<keyword evidence="3" id="KW-1185">Reference proteome</keyword>
<sequence>MKLIVVAIIACILLIGFSDLASGSDTCACQICGPGGKKCPGDCPERVPLCKELIGILSAIEKNVRVCVCGEKTWLL</sequence>
<dbReference type="GeneID" id="6533716"/>
<feature type="signal peptide" evidence="1">
    <location>
        <begin position="1"/>
        <end position="23"/>
    </location>
</feature>
<dbReference type="KEGG" id="dya:Dyak_GE21817"/>
<dbReference type="HOGENOM" id="CLU_2690406_0_0_1"/>
<gene>
    <name evidence="2" type="primary">Dyak\Sgs8</name>
    <name evidence="2" type="synonym">Dyak\GE21817</name>
    <name evidence="2" type="synonym">dyak_GLEANR_5548</name>
    <name evidence="2" type="synonym">GE21817</name>
    <name evidence="2" type="synonym">Sgs8</name>
    <name evidence="2" type="ORF">Dyak_GE21817</name>
</gene>
<keyword evidence="1" id="KW-0732">Signal</keyword>
<reference evidence="2 3" key="2">
    <citation type="journal article" date="2007" name="PLoS Biol.">
        <title>Principles of genome evolution in the Drosophila melanogaster species group.</title>
        <authorList>
            <person name="Ranz J.M."/>
            <person name="Maurin D."/>
            <person name="Chan Y.S."/>
            <person name="von Grotthuss M."/>
            <person name="Hillier L.W."/>
            <person name="Roote J."/>
            <person name="Ashburner M."/>
            <person name="Bergman C.M."/>
        </authorList>
    </citation>
    <scope>NUCLEOTIDE SEQUENCE [LARGE SCALE GENOMIC DNA]</scope>
    <source>
        <strain evidence="3">Tai18E2 / Tucson 14021-0261.01</strain>
    </source>
</reference>
<reference evidence="2 3" key="1">
    <citation type="journal article" date="2007" name="Nature">
        <title>Evolution of genes and genomes on the Drosophila phylogeny.</title>
        <authorList>
            <consortium name="Drosophila 12 Genomes Consortium"/>
            <person name="Clark A.G."/>
            <person name="Eisen M.B."/>
            <person name="Smith D.R."/>
            <person name="Bergman C.M."/>
            <person name="Oliver B."/>
            <person name="Markow T.A."/>
            <person name="Kaufman T.C."/>
            <person name="Kellis M."/>
            <person name="Gelbart W."/>
            <person name="Iyer V.N."/>
            <person name="Pollard D.A."/>
            <person name="Sackton T.B."/>
            <person name="Larracuente A.M."/>
            <person name="Singh N.D."/>
            <person name="Abad J.P."/>
            <person name="Abt D.N."/>
            <person name="Adryan B."/>
            <person name="Aguade M."/>
            <person name="Akashi H."/>
            <person name="Anderson W.W."/>
            <person name="Aquadro C.F."/>
            <person name="Ardell D.H."/>
            <person name="Arguello R."/>
            <person name="Artieri C.G."/>
            <person name="Barbash D.A."/>
            <person name="Barker D."/>
            <person name="Barsanti P."/>
            <person name="Batterham P."/>
            <person name="Batzoglou S."/>
            <person name="Begun D."/>
            <person name="Bhutkar A."/>
            <person name="Blanco E."/>
            <person name="Bosak S.A."/>
            <person name="Bradley R.K."/>
            <person name="Brand A.D."/>
            <person name="Brent M.R."/>
            <person name="Brooks A.N."/>
            <person name="Brown R.H."/>
            <person name="Butlin R.K."/>
            <person name="Caggese C."/>
            <person name="Calvi B.R."/>
            <person name="Bernardo de Carvalho A."/>
            <person name="Caspi A."/>
            <person name="Castrezana S."/>
            <person name="Celniker S.E."/>
            <person name="Chang J.L."/>
            <person name="Chapple C."/>
            <person name="Chatterji S."/>
            <person name="Chinwalla A."/>
            <person name="Civetta A."/>
            <person name="Clifton S.W."/>
            <person name="Comeron J.M."/>
            <person name="Costello J.C."/>
            <person name="Coyne J.A."/>
            <person name="Daub J."/>
            <person name="David R.G."/>
            <person name="Delcher A.L."/>
            <person name="Delehaunty K."/>
            <person name="Do C.B."/>
            <person name="Ebling H."/>
            <person name="Edwards K."/>
            <person name="Eickbush T."/>
            <person name="Evans J.D."/>
            <person name="Filipski A."/>
            <person name="Findeiss S."/>
            <person name="Freyhult E."/>
            <person name="Fulton L."/>
            <person name="Fulton R."/>
            <person name="Garcia A.C."/>
            <person name="Gardiner A."/>
            <person name="Garfield D.A."/>
            <person name="Garvin B.E."/>
            <person name="Gibson G."/>
            <person name="Gilbert D."/>
            <person name="Gnerre S."/>
            <person name="Godfrey J."/>
            <person name="Good R."/>
            <person name="Gotea V."/>
            <person name="Gravely B."/>
            <person name="Greenberg A.J."/>
            <person name="Griffiths-Jones S."/>
            <person name="Gross S."/>
            <person name="Guigo R."/>
            <person name="Gustafson E.A."/>
            <person name="Haerty W."/>
            <person name="Hahn M.W."/>
            <person name="Halligan D.L."/>
            <person name="Halpern A.L."/>
            <person name="Halter G.M."/>
            <person name="Han M.V."/>
            <person name="Heger A."/>
            <person name="Hillier L."/>
            <person name="Hinrichs A.S."/>
            <person name="Holmes I."/>
            <person name="Hoskins R.A."/>
            <person name="Hubisz M.J."/>
            <person name="Hultmark D."/>
            <person name="Huntley M.A."/>
            <person name="Jaffe D.B."/>
            <person name="Jagadeeshan S."/>
            <person name="Jeck W.R."/>
            <person name="Johnson J."/>
            <person name="Jones C.D."/>
            <person name="Jordan W.C."/>
            <person name="Karpen G.H."/>
            <person name="Kataoka E."/>
            <person name="Keightley P.D."/>
            <person name="Kheradpour P."/>
            <person name="Kirkness E.F."/>
            <person name="Koerich L.B."/>
            <person name="Kristiansen K."/>
            <person name="Kudrna D."/>
            <person name="Kulathinal R.J."/>
            <person name="Kumar S."/>
            <person name="Kwok R."/>
            <person name="Lander E."/>
            <person name="Langley C.H."/>
            <person name="Lapoint R."/>
            <person name="Lazzaro B.P."/>
            <person name="Lee S.J."/>
            <person name="Levesque L."/>
            <person name="Li R."/>
            <person name="Lin C.F."/>
            <person name="Lin M.F."/>
            <person name="Lindblad-Toh K."/>
            <person name="Llopart A."/>
            <person name="Long M."/>
            <person name="Low L."/>
            <person name="Lozovsky E."/>
            <person name="Lu J."/>
            <person name="Luo M."/>
            <person name="Machado C.A."/>
            <person name="Makalowski W."/>
            <person name="Marzo M."/>
            <person name="Matsuda M."/>
            <person name="Matzkin L."/>
            <person name="McAllister B."/>
            <person name="McBride C.S."/>
            <person name="McKernan B."/>
            <person name="McKernan K."/>
            <person name="Mendez-Lago M."/>
            <person name="Minx P."/>
            <person name="Mollenhauer M.U."/>
            <person name="Montooth K."/>
            <person name="Mount S.M."/>
            <person name="Mu X."/>
            <person name="Myers E."/>
            <person name="Negre B."/>
            <person name="Newfeld S."/>
            <person name="Nielsen R."/>
            <person name="Noor M.A."/>
            <person name="O'Grady P."/>
            <person name="Pachter L."/>
            <person name="Papaceit M."/>
            <person name="Parisi M.J."/>
            <person name="Parisi M."/>
            <person name="Parts L."/>
            <person name="Pedersen J.S."/>
            <person name="Pesole G."/>
            <person name="Phillippy A.M."/>
            <person name="Ponting C.P."/>
            <person name="Pop M."/>
            <person name="Porcelli D."/>
            <person name="Powell J.R."/>
            <person name="Prohaska S."/>
            <person name="Pruitt K."/>
            <person name="Puig M."/>
            <person name="Quesneville H."/>
            <person name="Ram K.R."/>
            <person name="Rand D."/>
            <person name="Rasmussen M.D."/>
            <person name="Reed L.K."/>
            <person name="Reenan R."/>
            <person name="Reily A."/>
            <person name="Remington K.A."/>
            <person name="Rieger T.T."/>
            <person name="Ritchie M.G."/>
            <person name="Robin C."/>
            <person name="Rogers Y.H."/>
            <person name="Rohde C."/>
            <person name="Rozas J."/>
            <person name="Rubenfield M.J."/>
            <person name="Ruiz A."/>
            <person name="Russo S."/>
            <person name="Salzberg S.L."/>
            <person name="Sanchez-Gracia A."/>
            <person name="Saranga D.J."/>
            <person name="Sato H."/>
            <person name="Schaeffer S.W."/>
            <person name="Schatz M.C."/>
            <person name="Schlenke T."/>
            <person name="Schwartz R."/>
            <person name="Segarra C."/>
            <person name="Singh R.S."/>
            <person name="Sirot L."/>
            <person name="Sirota M."/>
            <person name="Sisneros N.B."/>
            <person name="Smith C.D."/>
            <person name="Smith T.F."/>
            <person name="Spieth J."/>
            <person name="Stage D.E."/>
            <person name="Stark A."/>
            <person name="Stephan W."/>
            <person name="Strausberg R.L."/>
            <person name="Strempel S."/>
            <person name="Sturgill D."/>
            <person name="Sutton G."/>
            <person name="Sutton G.G."/>
            <person name="Tao W."/>
            <person name="Teichmann S."/>
            <person name="Tobari Y.N."/>
            <person name="Tomimura Y."/>
            <person name="Tsolas J.M."/>
            <person name="Valente V.L."/>
            <person name="Venter E."/>
            <person name="Venter J.C."/>
            <person name="Vicario S."/>
            <person name="Vieira F.G."/>
            <person name="Vilella A.J."/>
            <person name="Villasante A."/>
            <person name="Walenz B."/>
            <person name="Wang J."/>
            <person name="Wasserman M."/>
            <person name="Watts T."/>
            <person name="Wilson D."/>
            <person name="Wilson R.K."/>
            <person name="Wing R.A."/>
            <person name="Wolfner M.F."/>
            <person name="Wong A."/>
            <person name="Wong G.K."/>
            <person name="Wu C.I."/>
            <person name="Wu G."/>
            <person name="Yamamoto D."/>
            <person name="Yang H.P."/>
            <person name="Yang S.P."/>
            <person name="Yorke J.A."/>
            <person name="Yoshida K."/>
            <person name="Zdobnov E."/>
            <person name="Zhang P."/>
            <person name="Zhang Y."/>
            <person name="Zimin A.V."/>
            <person name="Baldwin J."/>
            <person name="Abdouelleil A."/>
            <person name="Abdulkadir J."/>
            <person name="Abebe A."/>
            <person name="Abera B."/>
            <person name="Abreu J."/>
            <person name="Acer S.C."/>
            <person name="Aftuck L."/>
            <person name="Alexander A."/>
            <person name="An P."/>
            <person name="Anderson E."/>
            <person name="Anderson S."/>
            <person name="Arachi H."/>
            <person name="Azer M."/>
            <person name="Bachantsang P."/>
            <person name="Barry A."/>
            <person name="Bayul T."/>
            <person name="Berlin A."/>
            <person name="Bessette D."/>
            <person name="Bloom T."/>
            <person name="Blye J."/>
            <person name="Boguslavskiy L."/>
            <person name="Bonnet C."/>
            <person name="Boukhgalter B."/>
            <person name="Bourzgui I."/>
            <person name="Brown A."/>
            <person name="Cahill P."/>
            <person name="Channer S."/>
            <person name="Cheshatsang Y."/>
            <person name="Chuda L."/>
            <person name="Citroen M."/>
            <person name="Collymore A."/>
            <person name="Cooke P."/>
            <person name="Costello M."/>
            <person name="D'Aco K."/>
            <person name="Daza R."/>
            <person name="De Haan G."/>
            <person name="DeGray S."/>
            <person name="DeMaso C."/>
            <person name="Dhargay N."/>
            <person name="Dooley K."/>
            <person name="Dooley E."/>
            <person name="Doricent M."/>
            <person name="Dorje P."/>
            <person name="Dorjee K."/>
            <person name="Dupes A."/>
            <person name="Elong R."/>
            <person name="Falk J."/>
            <person name="Farina A."/>
            <person name="Faro S."/>
            <person name="Ferguson D."/>
            <person name="Fisher S."/>
            <person name="Foley C.D."/>
            <person name="Franke A."/>
            <person name="Friedrich D."/>
            <person name="Gadbois L."/>
            <person name="Gearin G."/>
            <person name="Gearin C.R."/>
            <person name="Giannoukos G."/>
            <person name="Goode T."/>
            <person name="Graham J."/>
            <person name="Grandbois E."/>
            <person name="Grewal S."/>
            <person name="Gyaltsen K."/>
            <person name="Hafez N."/>
            <person name="Hagos B."/>
            <person name="Hall J."/>
            <person name="Henson C."/>
            <person name="Hollinger A."/>
            <person name="Honan T."/>
            <person name="Huard M.D."/>
            <person name="Hughes L."/>
            <person name="Hurhula B."/>
            <person name="Husby M.E."/>
            <person name="Kamat A."/>
            <person name="Kanga B."/>
            <person name="Kashin S."/>
            <person name="Khazanovich D."/>
            <person name="Kisner P."/>
            <person name="Lance K."/>
            <person name="Lara M."/>
            <person name="Lee W."/>
            <person name="Lennon N."/>
            <person name="Letendre F."/>
            <person name="LeVine R."/>
            <person name="Lipovsky A."/>
            <person name="Liu X."/>
            <person name="Liu J."/>
            <person name="Liu S."/>
            <person name="Lokyitsang T."/>
            <person name="Lokyitsang Y."/>
            <person name="Lubonja R."/>
            <person name="Lui A."/>
            <person name="MacDonald P."/>
            <person name="Magnisalis V."/>
            <person name="Maru K."/>
            <person name="Matthews C."/>
            <person name="McCusker W."/>
            <person name="McDonough S."/>
            <person name="Mehta T."/>
            <person name="Meldrim J."/>
            <person name="Meneus L."/>
            <person name="Mihai O."/>
            <person name="Mihalev A."/>
            <person name="Mihova T."/>
            <person name="Mittelman R."/>
            <person name="Mlenga V."/>
            <person name="Montmayeur A."/>
            <person name="Mulrain L."/>
            <person name="Navidi A."/>
            <person name="Naylor J."/>
            <person name="Negash T."/>
            <person name="Nguyen T."/>
            <person name="Nguyen N."/>
            <person name="Nicol R."/>
            <person name="Norbu C."/>
            <person name="Norbu N."/>
            <person name="Novod N."/>
            <person name="O'Neill B."/>
            <person name="Osman S."/>
            <person name="Markiewicz E."/>
            <person name="Oyono O.L."/>
            <person name="Patti C."/>
            <person name="Phunkhang P."/>
            <person name="Pierre F."/>
            <person name="Priest M."/>
            <person name="Raghuraman S."/>
            <person name="Rege F."/>
            <person name="Reyes R."/>
            <person name="Rise C."/>
            <person name="Rogov P."/>
            <person name="Ross K."/>
            <person name="Ryan E."/>
            <person name="Settipalli S."/>
            <person name="Shea T."/>
            <person name="Sherpa N."/>
            <person name="Shi L."/>
            <person name="Shih D."/>
            <person name="Sparrow T."/>
            <person name="Spaulding J."/>
            <person name="Stalker J."/>
            <person name="Stange-Thomann N."/>
            <person name="Stavropoulos S."/>
            <person name="Stone C."/>
            <person name="Strader C."/>
            <person name="Tesfaye S."/>
            <person name="Thomson T."/>
            <person name="Thoulutsang Y."/>
            <person name="Thoulutsang D."/>
            <person name="Topham K."/>
            <person name="Topping I."/>
            <person name="Tsamla T."/>
            <person name="Vassiliev H."/>
            <person name="Vo A."/>
            <person name="Wangchuk T."/>
            <person name="Wangdi T."/>
            <person name="Weiand M."/>
            <person name="Wilkinson J."/>
            <person name="Wilson A."/>
            <person name="Yadav S."/>
            <person name="Young G."/>
            <person name="Yu Q."/>
            <person name="Zembek L."/>
            <person name="Zhong D."/>
            <person name="Zimmer A."/>
            <person name="Zwirko Z."/>
            <person name="Jaffe D.B."/>
            <person name="Alvarez P."/>
            <person name="Brockman W."/>
            <person name="Butler J."/>
            <person name="Chin C."/>
            <person name="Gnerre S."/>
            <person name="Grabherr M."/>
            <person name="Kleber M."/>
            <person name="Mauceli E."/>
            <person name="MacCallum I."/>
        </authorList>
    </citation>
    <scope>NUCLEOTIDE SEQUENCE [LARGE SCALE GENOMIC DNA]</scope>
    <source>
        <strain evidence="3">Tai18E2 / Tucson 14021-0261.01</strain>
    </source>
</reference>
<dbReference type="AlphaFoldDB" id="B4PF51"/>
<evidence type="ECO:0000256" key="1">
    <source>
        <dbReference type="SAM" id="SignalP"/>
    </source>
</evidence>
<evidence type="ECO:0000313" key="3">
    <source>
        <dbReference type="Proteomes" id="UP000002282"/>
    </source>
</evidence>
<dbReference type="Proteomes" id="UP000002282">
    <property type="component" value="Chromosome 3L"/>
</dbReference>
<organism evidence="2 3">
    <name type="scientific">Drosophila yakuba</name>
    <name type="common">Fruit fly</name>
    <dbReference type="NCBI Taxonomy" id="7245"/>
    <lineage>
        <taxon>Eukaryota</taxon>
        <taxon>Metazoa</taxon>
        <taxon>Ecdysozoa</taxon>
        <taxon>Arthropoda</taxon>
        <taxon>Hexapoda</taxon>
        <taxon>Insecta</taxon>
        <taxon>Pterygota</taxon>
        <taxon>Neoptera</taxon>
        <taxon>Endopterygota</taxon>
        <taxon>Diptera</taxon>
        <taxon>Brachycera</taxon>
        <taxon>Muscomorpha</taxon>
        <taxon>Ephydroidea</taxon>
        <taxon>Drosophilidae</taxon>
        <taxon>Drosophila</taxon>
        <taxon>Sophophora</taxon>
    </lineage>
</organism>
<dbReference type="CTD" id="39285"/>
<name>B4PF51_DROYA</name>
<dbReference type="GO" id="GO:0005576">
    <property type="term" value="C:extracellular region"/>
    <property type="evidence" value="ECO:0007669"/>
    <property type="project" value="EnsemblMetazoa"/>
</dbReference>
<feature type="chain" id="PRO_5002818837" evidence="1">
    <location>
        <begin position="24"/>
        <end position="76"/>
    </location>
</feature>
<dbReference type="GO" id="GO:0007594">
    <property type="term" value="P:puparial adhesion"/>
    <property type="evidence" value="ECO:0007669"/>
    <property type="project" value="EnsemblMetazoa"/>
</dbReference>
<protein>
    <submittedName>
        <fullName evidence="2">Salivary gland secretion 8</fullName>
    </submittedName>
</protein>
<dbReference type="OrthoDB" id="7831733at2759"/>
<dbReference type="OMA" id="ERVPLCK"/>
<dbReference type="PhylomeDB" id="B4PF51"/>
<accession>B4PF51</accession>
<dbReference type="EMBL" id="CM000159">
    <property type="protein sequence ID" value="EDW94133.1"/>
    <property type="molecule type" value="Genomic_DNA"/>
</dbReference>
<proteinExistence type="predicted"/>
<evidence type="ECO:0000313" key="2">
    <source>
        <dbReference type="EMBL" id="EDW94133.1"/>
    </source>
</evidence>